<dbReference type="AlphaFoldDB" id="A0A7R9NG06"/>
<sequence length="152" mass="17571">MMWFLLLMITTMMWSMLSYNNPMSLSMIIMMIATMVSIITSLNLSSWYAMILFLIYVGGLLVMFSYFVSLSSNDPMMLKSKMHFIVMPTILYKSLNLQMSSNLYNSSQMNMLYKPMNMITMLLITMALLVMMIIVIKMVKSNNGPLRGFNQL</sequence>
<gene>
    <name evidence="3" type="ORF">OAHLOAMTSAA4_LOCUS12</name>
</gene>
<accession>A0A7R9NG06</accession>
<keyword evidence="1" id="KW-1133">Transmembrane helix</keyword>
<geneLocation type="mitochondrion" evidence="3"/>
<name>A0A7R9NG06_9ANNE</name>
<organism evidence="3">
    <name type="scientific">Olavius algarvensis</name>
    <dbReference type="NCBI Taxonomy" id="188229"/>
    <lineage>
        <taxon>Eukaryota</taxon>
        <taxon>Metazoa</taxon>
        <taxon>Spiralia</taxon>
        <taxon>Lophotrochozoa</taxon>
        <taxon>Annelida</taxon>
        <taxon>Clitellata</taxon>
        <taxon>Oligochaeta</taxon>
        <taxon>Tubificida</taxon>
        <taxon>Tubificina</taxon>
        <taxon>Naididae</taxon>
        <taxon>Phallodrilinae</taxon>
        <taxon>Olavius</taxon>
    </lineage>
</organism>
<keyword evidence="1" id="KW-0812">Transmembrane</keyword>
<keyword evidence="1" id="KW-0472">Membrane</keyword>
<proteinExistence type="predicted"/>
<evidence type="ECO:0000313" key="3">
    <source>
        <dbReference type="EMBL" id="CAD7857572.1"/>
    </source>
</evidence>
<dbReference type="EMBL" id="LR992059">
    <property type="protein sequence ID" value="CAD7857572.1"/>
    <property type="molecule type" value="Genomic_DNA"/>
</dbReference>
<feature type="transmembrane region" description="Helical" evidence="1">
    <location>
        <begin position="47"/>
        <end position="70"/>
    </location>
</feature>
<feature type="signal peptide" evidence="2">
    <location>
        <begin position="1"/>
        <end position="18"/>
    </location>
</feature>
<feature type="transmembrane region" description="Helical" evidence="1">
    <location>
        <begin position="21"/>
        <end position="41"/>
    </location>
</feature>
<feature type="chain" id="PRO_5031218376" evidence="2">
    <location>
        <begin position="19"/>
        <end position="152"/>
    </location>
</feature>
<evidence type="ECO:0000256" key="2">
    <source>
        <dbReference type="SAM" id="SignalP"/>
    </source>
</evidence>
<protein>
    <submittedName>
        <fullName evidence="3">ND6 CDS</fullName>
    </submittedName>
</protein>
<keyword evidence="2" id="KW-0732">Signal</keyword>
<evidence type="ECO:0000256" key="1">
    <source>
        <dbReference type="SAM" id="Phobius"/>
    </source>
</evidence>
<keyword evidence="3" id="KW-0496">Mitochondrion</keyword>
<feature type="transmembrane region" description="Helical" evidence="1">
    <location>
        <begin position="119"/>
        <end position="139"/>
    </location>
</feature>
<reference evidence="3" key="1">
    <citation type="submission" date="2020-12" db="EMBL/GenBank/DDBJ databases">
        <authorList>
            <person name="Sato Y."/>
        </authorList>
    </citation>
    <scope>NUCLEOTIDE SEQUENCE</scope>
</reference>